<dbReference type="InterPro" id="IPR011856">
    <property type="entry name" value="tRNA_endonuc-like_dom_sf"/>
</dbReference>
<evidence type="ECO:0000313" key="4">
    <source>
        <dbReference type="Proteomes" id="UP000004162"/>
    </source>
</evidence>
<reference evidence="3 4" key="2">
    <citation type="submission" date="2006-07" db="EMBL/GenBank/DDBJ databases">
        <title>Sequencing of the draft genome and assembly of Chlorobium ferroxidans DSM 13031.</title>
        <authorList>
            <consortium name="US DOE Joint Genome Institute (JGI-PGF)"/>
            <person name="Copeland A."/>
            <person name="Lucas S."/>
            <person name="Lapidus A."/>
            <person name="Barry K."/>
            <person name="Glavina del Rio T."/>
            <person name="Dalin E."/>
            <person name="Tice H."/>
            <person name="Bruce D."/>
            <person name="Pitluck S."/>
            <person name="Richardson P."/>
        </authorList>
    </citation>
    <scope>NUCLEOTIDE SEQUENCE [LARGE SCALE GENOMIC DNA]</scope>
    <source>
        <strain evidence="3 4">DSM 13031</strain>
    </source>
</reference>
<dbReference type="CDD" id="cd20736">
    <property type="entry name" value="PoNe_Nuclease"/>
    <property type="match status" value="1"/>
</dbReference>
<dbReference type="Proteomes" id="UP000004162">
    <property type="component" value="Unassembled WGS sequence"/>
</dbReference>
<dbReference type="EMBL" id="AASE01000016">
    <property type="protein sequence ID" value="EAT58611.1"/>
    <property type="molecule type" value="Genomic_DNA"/>
</dbReference>
<proteinExistence type="inferred from homology"/>
<dbReference type="GO" id="GO:0003676">
    <property type="term" value="F:nucleic acid binding"/>
    <property type="evidence" value="ECO:0007669"/>
    <property type="project" value="InterPro"/>
</dbReference>
<dbReference type="SUPFAM" id="SSF52980">
    <property type="entry name" value="Restriction endonuclease-like"/>
    <property type="match status" value="1"/>
</dbReference>
<gene>
    <name evidence="3" type="ORF">CferDRAFT_0531</name>
</gene>
<dbReference type="HAMAP" id="MF_00048">
    <property type="entry name" value="UPF0102"/>
    <property type="match status" value="1"/>
</dbReference>
<evidence type="ECO:0000256" key="2">
    <source>
        <dbReference type="HAMAP-Rule" id="MF_00048"/>
    </source>
</evidence>
<dbReference type="PANTHER" id="PTHR34039:SF1">
    <property type="entry name" value="UPF0102 PROTEIN YRAN"/>
    <property type="match status" value="1"/>
</dbReference>
<dbReference type="NCBIfam" id="NF009154">
    <property type="entry name" value="PRK12497.3-3"/>
    <property type="match status" value="1"/>
</dbReference>
<reference evidence="3 4" key="1">
    <citation type="submission" date="2006-07" db="EMBL/GenBank/DDBJ databases">
        <title>Annotation of the draft genome assembly of Chlorobium ferroxidans DSM 13031.</title>
        <authorList>
            <consortium name="US DOE Joint Genome Institute (JGI-ORNL)"/>
            <person name="Larimer F."/>
            <person name="Land M."/>
            <person name="Hauser L."/>
        </authorList>
    </citation>
    <scope>NUCLEOTIDE SEQUENCE [LARGE SCALE GENOMIC DNA]</scope>
    <source>
        <strain evidence="3 4">DSM 13031</strain>
    </source>
</reference>
<dbReference type="PANTHER" id="PTHR34039">
    <property type="entry name" value="UPF0102 PROTEIN YRAN"/>
    <property type="match status" value="1"/>
</dbReference>
<dbReference type="AlphaFoldDB" id="Q0YQK7"/>
<dbReference type="Pfam" id="PF02021">
    <property type="entry name" value="UPF0102"/>
    <property type="match status" value="1"/>
</dbReference>
<name>Q0YQK7_9CHLB</name>
<evidence type="ECO:0000313" key="3">
    <source>
        <dbReference type="EMBL" id="EAT58611.1"/>
    </source>
</evidence>
<keyword evidence="4" id="KW-1185">Reference proteome</keyword>
<dbReference type="NCBIfam" id="NF009150">
    <property type="entry name" value="PRK12497.1-3"/>
    <property type="match status" value="1"/>
</dbReference>
<dbReference type="InterPro" id="IPR011335">
    <property type="entry name" value="Restrct_endonuc-II-like"/>
</dbReference>
<dbReference type="Gene3D" id="3.40.1350.10">
    <property type="match status" value="1"/>
</dbReference>
<protein>
    <recommendedName>
        <fullName evidence="2">UPF0102 protein CferDRAFT_0531</fullName>
    </recommendedName>
</protein>
<dbReference type="NCBIfam" id="TIGR00252">
    <property type="entry name" value="YraN family protein"/>
    <property type="match status" value="1"/>
</dbReference>
<dbReference type="InterPro" id="IPR003509">
    <property type="entry name" value="UPF0102_YraN-like"/>
</dbReference>
<accession>Q0YQK7</accession>
<evidence type="ECO:0000256" key="1">
    <source>
        <dbReference type="ARBA" id="ARBA00006738"/>
    </source>
</evidence>
<comment type="caution">
    <text evidence="3">The sequence shown here is derived from an EMBL/GenBank/DDBJ whole genome shotgun (WGS) entry which is preliminary data.</text>
</comment>
<organism evidence="3 4">
    <name type="scientific">Chlorobium ferrooxidans DSM 13031</name>
    <dbReference type="NCBI Taxonomy" id="377431"/>
    <lineage>
        <taxon>Bacteria</taxon>
        <taxon>Pseudomonadati</taxon>
        <taxon>Chlorobiota</taxon>
        <taxon>Chlorobiia</taxon>
        <taxon>Chlorobiales</taxon>
        <taxon>Chlorobiaceae</taxon>
        <taxon>Chlorobium/Pelodictyon group</taxon>
        <taxon>Chlorobium</taxon>
    </lineage>
</organism>
<sequence length="146" mass="16879">MPSAQSKLQAERTGRKIATAMHDPHQLGHQGEQLAADFLEKKGYRIILRNYRYHRNEIDIIARYKGTLCFIEVKTRSSTEKGHPAEAVTPEKQKEIIKAARAYLAFCVHEECDCRFDVIAILIESMIENRIGRFTVEHFEDAFWAD</sequence>
<comment type="similarity">
    <text evidence="1 2">Belongs to the UPF0102 family.</text>
</comment>